<evidence type="ECO:0000256" key="2">
    <source>
        <dbReference type="SAM" id="SignalP"/>
    </source>
</evidence>
<feature type="transmembrane region" description="Helical" evidence="1">
    <location>
        <begin position="59"/>
        <end position="77"/>
    </location>
</feature>
<sequence>MGKISSFIKRNNNFFMFGFAVLMLCVFAPNALADAGEGLKELNTAGEEGRTTFVNAIKGWKWVFGILPFAIAIGIAYKVKDYLEQKDEQAGGQTEPKASRYAKIVAAFIAGIIIMFILYGIFGLVFAGQTEFSAGWRIFVTDFWKLIFQ</sequence>
<evidence type="ECO:0000313" key="4">
    <source>
        <dbReference type="Proteomes" id="UP000241854"/>
    </source>
</evidence>
<dbReference type="Proteomes" id="UP000241854">
    <property type="component" value="Plasmid pICON"/>
</dbReference>
<proteinExistence type="predicted"/>
<feature type="transmembrane region" description="Helical" evidence="1">
    <location>
        <begin position="104"/>
        <end position="127"/>
    </location>
</feature>
<keyword evidence="3" id="KW-0614">Plasmid</keyword>
<organism evidence="3 4">
    <name type="scientific">Campylobacter concisus</name>
    <dbReference type="NCBI Taxonomy" id="199"/>
    <lineage>
        <taxon>Bacteria</taxon>
        <taxon>Pseudomonadati</taxon>
        <taxon>Campylobacterota</taxon>
        <taxon>Epsilonproteobacteria</taxon>
        <taxon>Campylobacterales</taxon>
        <taxon>Campylobacteraceae</taxon>
        <taxon>Campylobacter</taxon>
    </lineage>
</organism>
<evidence type="ECO:0000313" key="3">
    <source>
        <dbReference type="EMBL" id="AVX45090.1"/>
    </source>
</evidence>
<evidence type="ECO:0000256" key="1">
    <source>
        <dbReference type="SAM" id="Phobius"/>
    </source>
</evidence>
<dbReference type="RefSeq" id="WP_107917392.1">
    <property type="nucleotide sequence ID" value="NZ_CP021643.1"/>
</dbReference>
<dbReference type="AlphaFoldDB" id="A0A2R4P343"/>
<feature type="signal peptide" evidence="2">
    <location>
        <begin position="1"/>
        <end position="33"/>
    </location>
</feature>
<accession>A0A2R4P343</accession>
<geneLocation type="plasmid" evidence="4">
    <name>picon</name>
</geneLocation>
<keyword evidence="1" id="KW-1133">Transmembrane helix</keyword>
<feature type="chain" id="PRO_5015319597" evidence="2">
    <location>
        <begin position="34"/>
        <end position="149"/>
    </location>
</feature>
<protein>
    <submittedName>
        <fullName evidence="3">Uncharacterized protein</fullName>
    </submittedName>
</protein>
<dbReference type="EMBL" id="CP021643">
    <property type="protein sequence ID" value="AVX45090.1"/>
    <property type="molecule type" value="Genomic_DNA"/>
</dbReference>
<keyword evidence="1" id="KW-0472">Membrane</keyword>
<name>A0A2R4P343_9BACT</name>
<reference evidence="3 4" key="1">
    <citation type="journal article" date="2018" name="Emerg. Microbes Infect.">
        <title>Genomic analysis of oral Campylobacter concisus strains identified a potential bacterial molecular marker associated with active Crohn's disease.</title>
        <authorList>
            <person name="Liu F."/>
            <person name="Ma R."/>
            <person name="Tay C.Y.A."/>
            <person name="Octavia S."/>
            <person name="Lan R."/>
            <person name="Chung H.K.L."/>
            <person name="Riordan S.M."/>
            <person name="Grimm M.C."/>
            <person name="Leong R.W."/>
            <person name="Tanaka M.M."/>
            <person name="Connor S."/>
            <person name="Zhang L."/>
        </authorList>
    </citation>
    <scope>NUCLEOTIDE SEQUENCE [LARGE SCALE GENOMIC DNA]</scope>
    <source>
        <strain evidence="3 4">P2CDO4</strain>
        <plasmid evidence="3">pICON</plasmid>
    </source>
</reference>
<keyword evidence="1" id="KW-0812">Transmembrane</keyword>
<gene>
    <name evidence="3" type="ORF">CCS77_2084</name>
</gene>
<keyword evidence="2" id="KW-0732">Signal</keyword>